<feature type="signal peptide" evidence="1">
    <location>
        <begin position="1"/>
        <end position="19"/>
    </location>
</feature>
<dbReference type="Pfam" id="PF01425">
    <property type="entry name" value="Amidase"/>
    <property type="match status" value="1"/>
</dbReference>
<evidence type="ECO:0000313" key="4">
    <source>
        <dbReference type="Proteomes" id="UP000308671"/>
    </source>
</evidence>
<name>A0A4V4HVA0_9HELO</name>
<dbReference type="EMBL" id="PQXL01000078">
    <property type="protein sequence ID" value="THV52456.1"/>
    <property type="molecule type" value="Genomic_DNA"/>
</dbReference>
<evidence type="ECO:0000256" key="1">
    <source>
        <dbReference type="SAM" id="SignalP"/>
    </source>
</evidence>
<organism evidence="3 4">
    <name type="scientific">Botrytis galanthina</name>
    <dbReference type="NCBI Taxonomy" id="278940"/>
    <lineage>
        <taxon>Eukaryota</taxon>
        <taxon>Fungi</taxon>
        <taxon>Dikarya</taxon>
        <taxon>Ascomycota</taxon>
        <taxon>Pezizomycotina</taxon>
        <taxon>Leotiomycetes</taxon>
        <taxon>Helotiales</taxon>
        <taxon>Sclerotiniaceae</taxon>
        <taxon>Botrytis</taxon>
    </lineage>
</organism>
<dbReference type="PANTHER" id="PTHR42678">
    <property type="entry name" value="AMIDASE"/>
    <property type="match status" value="1"/>
</dbReference>
<dbReference type="SUPFAM" id="SSF75304">
    <property type="entry name" value="Amidase signature (AS) enzymes"/>
    <property type="match status" value="1"/>
</dbReference>
<feature type="chain" id="PRO_5020801883" description="Amidase domain-containing protein" evidence="1">
    <location>
        <begin position="20"/>
        <end position="607"/>
    </location>
</feature>
<accession>A0A4V4HVA0</accession>
<dbReference type="Gene3D" id="3.90.1300.10">
    <property type="entry name" value="Amidase signature (AS) domain"/>
    <property type="match status" value="1"/>
</dbReference>
<evidence type="ECO:0000313" key="3">
    <source>
        <dbReference type="EMBL" id="THV52456.1"/>
    </source>
</evidence>
<keyword evidence="1" id="KW-0732">Signal</keyword>
<gene>
    <name evidence="3" type="ORF">BGAL_0078g00050</name>
</gene>
<keyword evidence="4" id="KW-1185">Reference proteome</keyword>
<protein>
    <recommendedName>
        <fullName evidence="2">Amidase domain-containing protein</fullName>
    </recommendedName>
</protein>
<comment type="caution">
    <text evidence="3">The sequence shown here is derived from an EMBL/GenBank/DDBJ whole genome shotgun (WGS) entry which is preliminary data.</text>
</comment>
<dbReference type="OrthoDB" id="566138at2759"/>
<reference evidence="3 4" key="1">
    <citation type="submission" date="2017-12" db="EMBL/GenBank/DDBJ databases">
        <title>Comparative genomics of Botrytis spp.</title>
        <authorList>
            <person name="Valero-Jimenez C.A."/>
            <person name="Tapia P."/>
            <person name="Veloso J."/>
            <person name="Silva-Moreno E."/>
            <person name="Staats M."/>
            <person name="Valdes J.H."/>
            <person name="Van Kan J.A.L."/>
        </authorList>
    </citation>
    <scope>NUCLEOTIDE SEQUENCE [LARGE SCALE GENOMIC DNA]</scope>
    <source>
        <strain evidence="3 4">MUCL435</strain>
    </source>
</reference>
<dbReference type="InterPro" id="IPR036928">
    <property type="entry name" value="AS_sf"/>
</dbReference>
<dbReference type="PANTHER" id="PTHR42678:SF37">
    <property type="entry name" value="AMIDASE C869.01-RELATED"/>
    <property type="match status" value="1"/>
</dbReference>
<proteinExistence type="predicted"/>
<dbReference type="Proteomes" id="UP000308671">
    <property type="component" value="Unassembled WGS sequence"/>
</dbReference>
<evidence type="ECO:0000259" key="2">
    <source>
        <dbReference type="Pfam" id="PF01425"/>
    </source>
</evidence>
<dbReference type="AlphaFoldDB" id="A0A4V4HVA0"/>
<sequence>MVLIKALVTATTLIASTIGSPSPKYPKPVSNITDFVETQLLEDPSPYDFPILQNGSLADSGQFPMPLCNGFKLEEASIDQLQSALSNGTLTSVQIVICYLERIYQTDEYISVMLHAPMVDNIDRTVMQINPEFIQIASALDHERKLGKIRGPLHGIPFLVKDNIATKDKLETTAGSWMLLGSIVPRDAHVVKRLRESGAILMGHSTLSEWADMRSNSYSEGYSARGGQCRSPYNLTTTPGGSSSGSASAVGANLITFALGTETDGSVINPAERNGVVGFKPTVGLTSRDGVIPESHNQDTVGCFAKSVRDATYCLDGIYGPDARDNYTLVQDAPAGGYSQYLSNKTALQGAVFGLPWLSFWKFADADQQSQLLNLVSEIEAAGATIINGTELPYWQTIISQDGWDWDYGTTRGYPNESEYTYVAVDFYNDIVKYLADLNNTDIRTVEDIVQYNIDNVGSEGGLPGVHPAFKSGQDGFLASLATGGIMNETYWEALNFCHRTTREDGIDAALYNNGTQLTALLVPPDVGQTYQIAAQAGYPMVTLPAGVSPVDGMPFGLALMGTAWSEASLVKYASAIEDLQQSLVGFQQKRTSPMWYDYRAKNVPII</sequence>
<dbReference type="InterPro" id="IPR023631">
    <property type="entry name" value="Amidase_dom"/>
</dbReference>
<feature type="domain" description="Amidase" evidence="2">
    <location>
        <begin position="126"/>
        <end position="388"/>
    </location>
</feature>